<proteinExistence type="predicted"/>
<name>A0ABD2QE47_9PLAT</name>
<sequence length="160" mass="17962">MEENYVSTLNRWVPHQLTERHEQTRLKICKNHLIQCQIDGVRSANGSSIKTYGASWHRVTLHHNNQYRDFDWPFIIADCSHNIIGMDFLSNFDLVLRAGSASICSANGATIRTVTTSHGSGVASVSTYPASPPDDPELSGLLKEFSDIFQTYNPPRREQG</sequence>
<dbReference type="EMBL" id="JBJKFK010000348">
    <property type="protein sequence ID" value="KAL3317668.1"/>
    <property type="molecule type" value="Genomic_DNA"/>
</dbReference>
<organism evidence="1 2">
    <name type="scientific">Cichlidogyrus casuarinus</name>
    <dbReference type="NCBI Taxonomy" id="1844966"/>
    <lineage>
        <taxon>Eukaryota</taxon>
        <taxon>Metazoa</taxon>
        <taxon>Spiralia</taxon>
        <taxon>Lophotrochozoa</taxon>
        <taxon>Platyhelminthes</taxon>
        <taxon>Monogenea</taxon>
        <taxon>Monopisthocotylea</taxon>
        <taxon>Dactylogyridea</taxon>
        <taxon>Ancyrocephalidae</taxon>
        <taxon>Cichlidogyrus</taxon>
    </lineage>
</organism>
<evidence type="ECO:0000313" key="1">
    <source>
        <dbReference type="EMBL" id="KAL3317668.1"/>
    </source>
</evidence>
<protein>
    <submittedName>
        <fullName evidence="1">Uncharacterized protein</fullName>
    </submittedName>
</protein>
<comment type="caution">
    <text evidence="1">The sequence shown here is derived from an EMBL/GenBank/DDBJ whole genome shotgun (WGS) entry which is preliminary data.</text>
</comment>
<dbReference type="Proteomes" id="UP001626550">
    <property type="component" value="Unassembled WGS sequence"/>
</dbReference>
<evidence type="ECO:0000313" key="2">
    <source>
        <dbReference type="Proteomes" id="UP001626550"/>
    </source>
</evidence>
<accession>A0ABD2QE47</accession>
<keyword evidence="2" id="KW-1185">Reference proteome</keyword>
<dbReference type="AlphaFoldDB" id="A0ABD2QE47"/>
<reference evidence="1 2" key="1">
    <citation type="submission" date="2024-11" db="EMBL/GenBank/DDBJ databases">
        <title>Adaptive evolution of stress response genes in parasites aligns with host niche diversity.</title>
        <authorList>
            <person name="Hahn C."/>
            <person name="Resl P."/>
        </authorList>
    </citation>
    <scope>NUCLEOTIDE SEQUENCE [LARGE SCALE GENOMIC DNA]</scope>
    <source>
        <strain evidence="1">EGGRZ-B1_66</strain>
        <tissue evidence="1">Body</tissue>
    </source>
</reference>
<gene>
    <name evidence="1" type="ORF">Ciccas_003677</name>
</gene>